<reference evidence="1" key="1">
    <citation type="submission" date="2014-11" db="EMBL/GenBank/DDBJ databases">
        <authorList>
            <person name="Amaro Gonzalez C."/>
        </authorList>
    </citation>
    <scope>NUCLEOTIDE SEQUENCE</scope>
</reference>
<proteinExistence type="predicted"/>
<organism evidence="1">
    <name type="scientific">Anguilla anguilla</name>
    <name type="common">European freshwater eel</name>
    <name type="synonym">Muraena anguilla</name>
    <dbReference type="NCBI Taxonomy" id="7936"/>
    <lineage>
        <taxon>Eukaryota</taxon>
        <taxon>Metazoa</taxon>
        <taxon>Chordata</taxon>
        <taxon>Craniata</taxon>
        <taxon>Vertebrata</taxon>
        <taxon>Euteleostomi</taxon>
        <taxon>Actinopterygii</taxon>
        <taxon>Neopterygii</taxon>
        <taxon>Teleostei</taxon>
        <taxon>Anguilliformes</taxon>
        <taxon>Anguillidae</taxon>
        <taxon>Anguilla</taxon>
    </lineage>
</organism>
<reference evidence="1" key="2">
    <citation type="journal article" date="2015" name="Fish Shellfish Immunol.">
        <title>Early steps in the European eel (Anguilla anguilla)-Vibrio vulnificus interaction in the gills: Role of the RtxA13 toxin.</title>
        <authorList>
            <person name="Callol A."/>
            <person name="Pajuelo D."/>
            <person name="Ebbesson L."/>
            <person name="Teles M."/>
            <person name="MacKenzie S."/>
            <person name="Amaro C."/>
        </authorList>
    </citation>
    <scope>NUCLEOTIDE SEQUENCE</scope>
</reference>
<protein>
    <submittedName>
        <fullName evidence="1">Uncharacterized protein</fullName>
    </submittedName>
</protein>
<sequence>MQCTYVCNIIYSN</sequence>
<dbReference type="EMBL" id="GBXM01094202">
    <property type="protein sequence ID" value="JAH14375.1"/>
    <property type="molecule type" value="Transcribed_RNA"/>
</dbReference>
<evidence type="ECO:0000313" key="1">
    <source>
        <dbReference type="EMBL" id="JAH62915.1"/>
    </source>
</evidence>
<dbReference type="EMBL" id="GBXM01045662">
    <property type="protein sequence ID" value="JAH62915.1"/>
    <property type="molecule type" value="Transcribed_RNA"/>
</dbReference>
<name>A0A0E9UCI2_ANGAN</name>
<accession>A0A0E9UCI2</accession>